<feature type="region of interest" description="Disordered" evidence="1">
    <location>
        <begin position="133"/>
        <end position="155"/>
    </location>
</feature>
<feature type="compositionally biased region" description="Polar residues" evidence="1">
    <location>
        <begin position="93"/>
        <end position="111"/>
    </location>
</feature>
<dbReference type="EMBL" id="BQNB010017586">
    <property type="protein sequence ID" value="GJT64893.1"/>
    <property type="molecule type" value="Genomic_DNA"/>
</dbReference>
<name>A0ABQ5FPS0_9ASTR</name>
<keyword evidence="3" id="KW-1185">Reference proteome</keyword>
<gene>
    <name evidence="2" type="ORF">Tco_1016373</name>
</gene>
<reference evidence="2" key="1">
    <citation type="journal article" date="2022" name="Int. J. Mol. Sci.">
        <title>Draft Genome of Tanacetum Coccineum: Genomic Comparison of Closely Related Tanacetum-Family Plants.</title>
        <authorList>
            <person name="Yamashiro T."/>
            <person name="Shiraishi A."/>
            <person name="Nakayama K."/>
            <person name="Satake H."/>
        </authorList>
    </citation>
    <scope>NUCLEOTIDE SEQUENCE</scope>
</reference>
<organism evidence="2 3">
    <name type="scientific">Tanacetum coccineum</name>
    <dbReference type="NCBI Taxonomy" id="301880"/>
    <lineage>
        <taxon>Eukaryota</taxon>
        <taxon>Viridiplantae</taxon>
        <taxon>Streptophyta</taxon>
        <taxon>Embryophyta</taxon>
        <taxon>Tracheophyta</taxon>
        <taxon>Spermatophyta</taxon>
        <taxon>Magnoliopsida</taxon>
        <taxon>eudicotyledons</taxon>
        <taxon>Gunneridae</taxon>
        <taxon>Pentapetalae</taxon>
        <taxon>asterids</taxon>
        <taxon>campanulids</taxon>
        <taxon>Asterales</taxon>
        <taxon>Asteraceae</taxon>
        <taxon>Asteroideae</taxon>
        <taxon>Anthemideae</taxon>
        <taxon>Anthemidinae</taxon>
        <taxon>Tanacetum</taxon>
    </lineage>
</organism>
<evidence type="ECO:0000256" key="1">
    <source>
        <dbReference type="SAM" id="MobiDB-lite"/>
    </source>
</evidence>
<dbReference type="Proteomes" id="UP001151760">
    <property type="component" value="Unassembled WGS sequence"/>
</dbReference>
<proteinExistence type="predicted"/>
<evidence type="ECO:0000313" key="3">
    <source>
        <dbReference type="Proteomes" id="UP001151760"/>
    </source>
</evidence>
<evidence type="ECO:0008006" key="4">
    <source>
        <dbReference type="Google" id="ProtNLM"/>
    </source>
</evidence>
<feature type="compositionally biased region" description="Polar residues" evidence="1">
    <location>
        <begin position="133"/>
        <end position="144"/>
    </location>
</feature>
<feature type="compositionally biased region" description="Basic and acidic residues" evidence="1">
    <location>
        <begin position="145"/>
        <end position="155"/>
    </location>
</feature>
<reference evidence="2" key="2">
    <citation type="submission" date="2022-01" db="EMBL/GenBank/DDBJ databases">
        <authorList>
            <person name="Yamashiro T."/>
            <person name="Shiraishi A."/>
            <person name="Satake H."/>
            <person name="Nakayama K."/>
        </authorList>
    </citation>
    <scope>NUCLEOTIDE SEQUENCE</scope>
</reference>
<comment type="caution">
    <text evidence="2">The sequence shown here is derived from an EMBL/GenBank/DDBJ whole genome shotgun (WGS) entry which is preliminary data.</text>
</comment>
<sequence length="256" mass="29684">MNSVINCETAKSTWEDLILYHEGPFDVKESRVMDLKLCYNTFKFKEENLIDNIYETEKKKSLATATPLSNAFFLTSIVQDFQDSSNDEEDTRSSSSCQKHLNQTGMPKNSGKQEVICKRLLVPRDFSIPSYQSPFQSKSLSSPQHKPELRPTKDFEAKYNKDEEEVSSDNNEIVEVKVLMALAEDNDAVSKEGARNGEWIKISMRKVHTLFKMEDNDDRKTFLDYLCIDLNYVEEQRNNLLSKHRDLIQELNKCKE</sequence>
<evidence type="ECO:0000313" key="2">
    <source>
        <dbReference type="EMBL" id="GJT64893.1"/>
    </source>
</evidence>
<feature type="region of interest" description="Disordered" evidence="1">
    <location>
        <begin position="84"/>
        <end position="111"/>
    </location>
</feature>
<protein>
    <recommendedName>
        <fullName evidence="4">Retrovirus-related Pol polyprotein from transposon TNT 1-94</fullName>
    </recommendedName>
</protein>
<accession>A0ABQ5FPS0</accession>